<proteinExistence type="predicted"/>
<dbReference type="KEGG" id="cfon:HZU75_14630"/>
<feature type="chain" id="PRO_5029002842" description="DUF3012 domain-containing protein" evidence="1">
    <location>
        <begin position="21"/>
        <end position="139"/>
    </location>
</feature>
<keyword evidence="1" id="KW-0732">Signal</keyword>
<protein>
    <recommendedName>
        <fullName evidence="4">DUF3012 domain-containing protein</fullName>
    </recommendedName>
</protein>
<dbReference type="Proteomes" id="UP000510822">
    <property type="component" value="Chromosome"/>
</dbReference>
<accession>A0A7D5ZEU1</accession>
<feature type="signal peptide" evidence="1">
    <location>
        <begin position="1"/>
        <end position="20"/>
    </location>
</feature>
<organism evidence="2 3">
    <name type="scientific">Chitinibacter fontanus</name>
    <dbReference type="NCBI Taxonomy" id="1737446"/>
    <lineage>
        <taxon>Bacteria</taxon>
        <taxon>Pseudomonadati</taxon>
        <taxon>Pseudomonadota</taxon>
        <taxon>Betaproteobacteria</taxon>
        <taxon>Neisseriales</taxon>
        <taxon>Chitinibacteraceae</taxon>
        <taxon>Chitinibacter</taxon>
    </lineage>
</organism>
<evidence type="ECO:0000313" key="2">
    <source>
        <dbReference type="EMBL" id="QLI82665.1"/>
    </source>
</evidence>
<name>A0A7D5ZEU1_9NEIS</name>
<sequence>MKPSALLGVVLLCLSATVLAKPKTGAEWDRCVQNVPEQVFRDSGRFGVDEWVAKHCGATKPLEGGKMAKADCDRLFEIQQECKRFEADNLWSLSNASRGNANSLLAGQKLEQFDQLCQAVGHGKAMPSMPSFSARFCTK</sequence>
<dbReference type="EMBL" id="CP058952">
    <property type="protein sequence ID" value="QLI82665.1"/>
    <property type="molecule type" value="Genomic_DNA"/>
</dbReference>
<evidence type="ECO:0008006" key="4">
    <source>
        <dbReference type="Google" id="ProtNLM"/>
    </source>
</evidence>
<dbReference type="AlphaFoldDB" id="A0A7D5ZEU1"/>
<gene>
    <name evidence="2" type="ORF">HZU75_14630</name>
</gene>
<reference evidence="2 3" key="1">
    <citation type="journal article" date="2016" name="Int. J. Syst. Evol. Microbiol.">
        <title>Chitinibacter fontanus sp. nov., isolated from a spring.</title>
        <authorList>
            <person name="Sheu S.Y."/>
            <person name="Li Y.S."/>
            <person name="Young C.C."/>
            <person name="Chen W.M."/>
        </authorList>
    </citation>
    <scope>NUCLEOTIDE SEQUENCE [LARGE SCALE GENOMIC DNA]</scope>
    <source>
        <strain evidence="2 3">STM-7</strain>
    </source>
</reference>
<dbReference type="RefSeq" id="WP_180306741.1">
    <property type="nucleotide sequence ID" value="NZ_CP058952.1"/>
</dbReference>
<evidence type="ECO:0000256" key="1">
    <source>
        <dbReference type="SAM" id="SignalP"/>
    </source>
</evidence>
<keyword evidence="3" id="KW-1185">Reference proteome</keyword>
<evidence type="ECO:0000313" key="3">
    <source>
        <dbReference type="Proteomes" id="UP000510822"/>
    </source>
</evidence>